<feature type="binding site" evidence="9">
    <location>
        <position position="206"/>
    </location>
    <ligand>
        <name>Mg(2+)</name>
        <dbReference type="ChEBI" id="CHEBI:18420"/>
    </ligand>
</feature>
<dbReference type="NCBIfam" id="TIGR02729">
    <property type="entry name" value="Obg_CgtA"/>
    <property type="match status" value="1"/>
</dbReference>
<dbReference type="GO" id="GO:0042254">
    <property type="term" value="P:ribosome biogenesis"/>
    <property type="evidence" value="ECO:0007669"/>
    <property type="project" value="UniProtKB-UniRule"/>
</dbReference>
<sequence>MIRNSSTGFADEVKIHAKAGNGGDGLVSFRRERYISKGGPDGGDGGHGGSIILLADHNETSLISFLRDKNLRAENGIGGGPQKKAGKAGKDLTIKVPVGTQVVVVSTPKRGKPVELVLADLDRSGGQFVLAKGGSGGLGNSHFARASFQTPKFAELGEPGEEREVVLRLKMIAEVGIIGLPNAGKSTLLSVISKAQPKIADYAFTTLVPNLGIVDFKGKRFMAADIPGLIEGAHLGKGLGIDFLKHIERTKVIIHVLDATHGDIKKDFKDINVELKKYNQALAAEPQVIAINKTDMLTHKSLVELRKLKFGSYPVQRISAITHLGLEPLLYDVLNALRSVPKASAAIPTYTIADIPNERYEVGKRRGGGWVVKGDKIERMLIKTDLRNEQALGRLYKILKRMGVQAELKKIGAKEGDSVKIGRFTIEYRIV</sequence>
<dbReference type="EC" id="3.6.5.-" evidence="9"/>
<evidence type="ECO:0000259" key="11">
    <source>
        <dbReference type="PROSITE" id="PS51881"/>
    </source>
</evidence>
<dbReference type="NCBIfam" id="NF008956">
    <property type="entry name" value="PRK12299.1"/>
    <property type="match status" value="1"/>
</dbReference>
<feature type="domain" description="OBG-type G" evidence="10">
    <location>
        <begin position="173"/>
        <end position="338"/>
    </location>
</feature>
<evidence type="ECO:0000259" key="12">
    <source>
        <dbReference type="PROSITE" id="PS51883"/>
    </source>
</evidence>
<evidence type="ECO:0000256" key="8">
    <source>
        <dbReference type="ARBA" id="ARBA00023134"/>
    </source>
</evidence>
<dbReference type="GO" id="GO:0005737">
    <property type="term" value="C:cytoplasm"/>
    <property type="evidence" value="ECO:0007669"/>
    <property type="project" value="UniProtKB-SubCell"/>
</dbReference>
<feature type="domain" description="OCT" evidence="11">
    <location>
        <begin position="352"/>
        <end position="430"/>
    </location>
</feature>
<dbReference type="AlphaFoldDB" id="A0A1F4PMI9"/>
<dbReference type="InterPro" id="IPR005225">
    <property type="entry name" value="Small_GTP-bd"/>
</dbReference>
<dbReference type="GO" id="GO:0000287">
    <property type="term" value="F:magnesium ion binding"/>
    <property type="evidence" value="ECO:0007669"/>
    <property type="project" value="InterPro"/>
</dbReference>
<name>A0A1F4PMI9_UNCK3</name>
<evidence type="ECO:0000313" key="13">
    <source>
        <dbReference type="EMBL" id="OGB84868.1"/>
    </source>
</evidence>
<dbReference type="SUPFAM" id="SSF102741">
    <property type="entry name" value="Obg GTP-binding protein C-terminal domain"/>
    <property type="match status" value="1"/>
</dbReference>
<dbReference type="SUPFAM" id="SSF52540">
    <property type="entry name" value="P-loop containing nucleoside triphosphate hydrolases"/>
    <property type="match status" value="1"/>
</dbReference>
<dbReference type="GO" id="GO:0003924">
    <property type="term" value="F:GTPase activity"/>
    <property type="evidence" value="ECO:0007669"/>
    <property type="project" value="UniProtKB-UniRule"/>
</dbReference>
<comment type="subunit">
    <text evidence="9">Monomer.</text>
</comment>
<feature type="binding site" evidence="9">
    <location>
        <begin position="179"/>
        <end position="186"/>
    </location>
    <ligand>
        <name>GTP</name>
        <dbReference type="ChEBI" id="CHEBI:37565"/>
    </ligand>
</feature>
<dbReference type="Gene3D" id="3.30.300.350">
    <property type="entry name" value="GTP-binding protein OBG, C-terminal domain"/>
    <property type="match status" value="1"/>
</dbReference>
<reference evidence="13 14" key="1">
    <citation type="journal article" date="2016" name="Nat. Commun.">
        <title>Thousands of microbial genomes shed light on interconnected biogeochemical processes in an aquifer system.</title>
        <authorList>
            <person name="Anantharaman K."/>
            <person name="Brown C.T."/>
            <person name="Hug L.A."/>
            <person name="Sharon I."/>
            <person name="Castelle C.J."/>
            <person name="Probst A.J."/>
            <person name="Thomas B.C."/>
            <person name="Singh A."/>
            <person name="Wilkins M.J."/>
            <person name="Karaoz U."/>
            <person name="Brodie E.L."/>
            <person name="Williams K.H."/>
            <person name="Hubbard S.S."/>
            <person name="Banfield J.F."/>
        </authorList>
    </citation>
    <scope>NUCLEOTIDE SEQUENCE [LARGE SCALE GENOMIC DNA]</scope>
</reference>
<dbReference type="FunFam" id="2.70.210.12:FF:000001">
    <property type="entry name" value="GTPase Obg"/>
    <property type="match status" value="1"/>
</dbReference>
<dbReference type="InterPro" id="IPR027417">
    <property type="entry name" value="P-loop_NTPase"/>
</dbReference>
<evidence type="ECO:0000256" key="5">
    <source>
        <dbReference type="ARBA" id="ARBA00022741"/>
    </source>
</evidence>
<keyword evidence="5 9" id="KW-0547">Nucleotide-binding</keyword>
<dbReference type="NCBIfam" id="TIGR00231">
    <property type="entry name" value="small_GTP"/>
    <property type="match status" value="1"/>
</dbReference>
<dbReference type="Pfam" id="PF09269">
    <property type="entry name" value="DUF1967"/>
    <property type="match status" value="1"/>
</dbReference>
<dbReference type="PRINTS" id="PR00326">
    <property type="entry name" value="GTP1OBG"/>
</dbReference>
<comment type="similarity">
    <text evidence="2 9">Belongs to the TRAFAC class OBG-HflX-like GTPase superfamily. OBG GTPase family.</text>
</comment>
<dbReference type="Pfam" id="PF01018">
    <property type="entry name" value="GTP1_OBG"/>
    <property type="match status" value="1"/>
</dbReference>
<evidence type="ECO:0000256" key="1">
    <source>
        <dbReference type="ARBA" id="ARBA00001946"/>
    </source>
</evidence>
<feature type="binding site" evidence="9">
    <location>
        <begin position="319"/>
        <end position="321"/>
    </location>
    <ligand>
        <name>GTP</name>
        <dbReference type="ChEBI" id="CHEBI:37565"/>
    </ligand>
</feature>
<feature type="domain" description="Obg" evidence="12">
    <location>
        <begin position="7"/>
        <end position="172"/>
    </location>
</feature>
<dbReference type="NCBIfam" id="NF008955">
    <property type="entry name" value="PRK12297.1"/>
    <property type="match status" value="1"/>
</dbReference>
<dbReference type="InterPro" id="IPR014100">
    <property type="entry name" value="GTP-bd_Obg/CgtA"/>
</dbReference>
<dbReference type="EMBL" id="METE01000020">
    <property type="protein sequence ID" value="OGB84868.1"/>
    <property type="molecule type" value="Genomic_DNA"/>
</dbReference>
<protein>
    <recommendedName>
        <fullName evidence="9">GTPase Obg</fullName>
        <ecNumber evidence="9">3.6.5.-</ecNumber>
    </recommendedName>
    <alternativeName>
        <fullName evidence="9">GTP-binding protein Obg</fullName>
    </alternativeName>
</protein>
<dbReference type="Gene3D" id="2.70.210.12">
    <property type="entry name" value="GTP1/OBG domain"/>
    <property type="match status" value="1"/>
</dbReference>
<dbReference type="InterPro" id="IPR036346">
    <property type="entry name" value="GTP-bd_prot_GTP1/OBG_C_sf"/>
</dbReference>
<keyword evidence="7 9" id="KW-0460">Magnesium</keyword>
<feature type="binding site" evidence="9">
    <location>
        <begin position="225"/>
        <end position="228"/>
    </location>
    <ligand>
        <name>GTP</name>
        <dbReference type="ChEBI" id="CHEBI:37565"/>
    </ligand>
</feature>
<dbReference type="InterPro" id="IPR006169">
    <property type="entry name" value="GTP1_OBG_dom"/>
</dbReference>
<dbReference type="Gene3D" id="3.40.50.300">
    <property type="entry name" value="P-loop containing nucleotide triphosphate hydrolases"/>
    <property type="match status" value="1"/>
</dbReference>
<feature type="binding site" evidence="9">
    <location>
        <begin position="292"/>
        <end position="295"/>
    </location>
    <ligand>
        <name>GTP</name>
        <dbReference type="ChEBI" id="CHEBI:37565"/>
    </ligand>
</feature>
<accession>A0A1F4PMI9</accession>
<dbReference type="NCBIfam" id="NF008954">
    <property type="entry name" value="PRK12296.1"/>
    <property type="match status" value="1"/>
</dbReference>
<evidence type="ECO:0000256" key="2">
    <source>
        <dbReference type="ARBA" id="ARBA00007699"/>
    </source>
</evidence>
<dbReference type="PANTHER" id="PTHR11702">
    <property type="entry name" value="DEVELOPMENTALLY REGULATED GTP-BINDING PROTEIN-RELATED"/>
    <property type="match status" value="1"/>
</dbReference>
<dbReference type="Proteomes" id="UP000179010">
    <property type="component" value="Unassembled WGS sequence"/>
</dbReference>
<evidence type="ECO:0000256" key="6">
    <source>
        <dbReference type="ARBA" id="ARBA00022801"/>
    </source>
</evidence>
<dbReference type="Pfam" id="PF01926">
    <property type="entry name" value="MMR_HSR1"/>
    <property type="match status" value="1"/>
</dbReference>
<dbReference type="PROSITE" id="PS51883">
    <property type="entry name" value="OBG"/>
    <property type="match status" value="1"/>
</dbReference>
<dbReference type="PROSITE" id="PS51881">
    <property type="entry name" value="OCT"/>
    <property type="match status" value="1"/>
</dbReference>
<evidence type="ECO:0000256" key="7">
    <source>
        <dbReference type="ARBA" id="ARBA00022842"/>
    </source>
</evidence>
<dbReference type="NCBIfam" id="TIGR03595">
    <property type="entry name" value="Obg_CgtA_exten"/>
    <property type="match status" value="1"/>
</dbReference>
<comment type="cofactor">
    <cofactor evidence="1 9">
        <name>Mg(2+)</name>
        <dbReference type="ChEBI" id="CHEBI:18420"/>
    </cofactor>
</comment>
<comment type="caution">
    <text evidence="13">The sequence shown here is derived from an EMBL/GenBank/DDBJ whole genome shotgun (WGS) entry which is preliminary data.</text>
</comment>
<keyword evidence="3 9" id="KW-0963">Cytoplasm</keyword>
<organism evidence="13 14">
    <name type="scientific">candidate division Kazan bacterium RIFCSPLOWO2_01_FULL_48_13</name>
    <dbReference type="NCBI Taxonomy" id="1798539"/>
    <lineage>
        <taxon>Bacteria</taxon>
        <taxon>Bacteria division Kazan-3B-28</taxon>
    </lineage>
</organism>
<dbReference type="InterPro" id="IPR006073">
    <property type="entry name" value="GTP-bd"/>
</dbReference>
<keyword evidence="8 9" id="KW-0342">GTP-binding</keyword>
<evidence type="ECO:0000256" key="9">
    <source>
        <dbReference type="HAMAP-Rule" id="MF_01454"/>
    </source>
</evidence>
<gene>
    <name evidence="9" type="primary">obg</name>
    <name evidence="13" type="ORF">A2994_01585</name>
</gene>
<dbReference type="InterPro" id="IPR045086">
    <property type="entry name" value="OBG_GTPase"/>
</dbReference>
<dbReference type="PANTHER" id="PTHR11702:SF31">
    <property type="entry name" value="MITOCHONDRIAL RIBOSOME-ASSOCIATED GTPASE 2"/>
    <property type="match status" value="1"/>
</dbReference>
<dbReference type="SUPFAM" id="SSF82051">
    <property type="entry name" value="Obg GTP-binding protein N-terminal domain"/>
    <property type="match status" value="1"/>
</dbReference>
<evidence type="ECO:0000256" key="3">
    <source>
        <dbReference type="ARBA" id="ARBA00022490"/>
    </source>
</evidence>
<proteinExistence type="inferred from homology"/>
<dbReference type="PROSITE" id="PS51710">
    <property type="entry name" value="G_OBG"/>
    <property type="match status" value="1"/>
</dbReference>
<dbReference type="PROSITE" id="PS00905">
    <property type="entry name" value="GTP1_OBG"/>
    <property type="match status" value="1"/>
</dbReference>
<evidence type="ECO:0000259" key="10">
    <source>
        <dbReference type="PROSITE" id="PS51710"/>
    </source>
</evidence>
<keyword evidence="6 9" id="KW-0378">Hydrolase</keyword>
<dbReference type="GO" id="GO:0005525">
    <property type="term" value="F:GTP binding"/>
    <property type="evidence" value="ECO:0007669"/>
    <property type="project" value="UniProtKB-UniRule"/>
</dbReference>
<dbReference type="HAMAP" id="MF_01454">
    <property type="entry name" value="GTPase_Obg"/>
    <property type="match status" value="1"/>
</dbReference>
<dbReference type="InterPro" id="IPR031167">
    <property type="entry name" value="G_OBG"/>
</dbReference>
<evidence type="ECO:0000256" key="4">
    <source>
        <dbReference type="ARBA" id="ARBA00022723"/>
    </source>
</evidence>
<dbReference type="InterPro" id="IPR006074">
    <property type="entry name" value="GTP1-OBG_CS"/>
</dbReference>
<keyword evidence="4 9" id="KW-0479">Metal-binding</keyword>
<dbReference type="InterPro" id="IPR036726">
    <property type="entry name" value="GTP1_OBG_dom_sf"/>
</dbReference>
<feature type="binding site" evidence="9">
    <location>
        <position position="186"/>
    </location>
    <ligand>
        <name>Mg(2+)</name>
        <dbReference type="ChEBI" id="CHEBI:18420"/>
    </ligand>
</feature>
<dbReference type="InterPro" id="IPR015349">
    <property type="entry name" value="OCT_dom"/>
</dbReference>
<evidence type="ECO:0000313" key="14">
    <source>
        <dbReference type="Proteomes" id="UP000179010"/>
    </source>
</evidence>
<dbReference type="CDD" id="cd01898">
    <property type="entry name" value="Obg"/>
    <property type="match status" value="1"/>
</dbReference>
<feature type="binding site" evidence="9">
    <location>
        <begin position="204"/>
        <end position="208"/>
    </location>
    <ligand>
        <name>GTP</name>
        <dbReference type="ChEBI" id="CHEBI:37565"/>
    </ligand>
</feature>
<comment type="subcellular location">
    <subcellularLocation>
        <location evidence="9">Cytoplasm</location>
    </subcellularLocation>
</comment>
<dbReference type="STRING" id="1798539.A2994_01585"/>
<comment type="function">
    <text evidence="9">An essential GTPase which binds GTP, GDP and possibly (p)ppGpp with moderate affinity, with high nucleotide exchange rates and a fairly low GTP hydrolysis rate. Plays a role in control of the cell cycle, stress response, ribosome biogenesis and in those bacteria that undergo differentiation, in morphogenesis control.</text>
</comment>